<evidence type="ECO:0000313" key="5">
    <source>
        <dbReference type="EMBL" id="NLA54717.1"/>
    </source>
</evidence>
<dbReference type="EMBL" id="JAAZHI010000004">
    <property type="protein sequence ID" value="NLA54717.1"/>
    <property type="molecule type" value="Genomic_DNA"/>
</dbReference>
<dbReference type="Pfam" id="PF14691">
    <property type="entry name" value="Fer4_20"/>
    <property type="match status" value="1"/>
</dbReference>
<dbReference type="PROSITE" id="PS00198">
    <property type="entry name" value="4FE4S_FER_1"/>
    <property type="match status" value="1"/>
</dbReference>
<sequence length="536" mass="57854">MPFAITLQTGSSLANKTGSWRSERPVYVDLLPPCNKACPAGENIQGWLYHAEEGDYEAAWREIMVDNPLPAVMGRVCYHTCQTACNRAEVDEAVGINAIERFLGDRAIKEGWQVAPVKDPSGRKVLVVGSGPSGLSAAYHLARLGHEVTVRDQGARPGGMMRYGIPSYRLPRHILDAEIARIAALGVTFEQGVTVTDVDAELELFDAVFTAVGAQLARNVEVPAGSAATIMNAVDLLRDTEDGEAPLLGRRVVVYGGGNTAVDAARTARRLGATESVILYRRTRDRMTAHDSEVMEAEEEGITMRWLSTVNHVDEGSVRIEKMAIDAEGNLTPTGEYEDLAADSLVMALGQESDLSLLEGVEGVEISRGVVAVDGQMMTGRAGVFAGGDMVPSEKNVTVAIGHGKKAARYIDGWLRGQPYVPAVKPADATLDRMETWYYSEAPHQVRERLEGARRASTFDEVVQGLDADSALLEARRCMSCGNCFGCDNCFGVCPDNAVTKLAAGEYEFKYDYCKGCGICAEECPCGAISMIPEEN</sequence>
<dbReference type="InterPro" id="IPR017896">
    <property type="entry name" value="4Fe4S_Fe-S-bd"/>
</dbReference>
<keyword evidence="2" id="KW-0408">Iron</keyword>
<protein>
    <submittedName>
        <fullName evidence="5">NAD(P)-binding protein</fullName>
    </submittedName>
</protein>
<keyword evidence="1" id="KW-0479">Metal-binding</keyword>
<organism evidence="5 6">
    <name type="scientific">Corynebacterium humireducens</name>
    <dbReference type="NCBI Taxonomy" id="1223514"/>
    <lineage>
        <taxon>Bacteria</taxon>
        <taxon>Bacillati</taxon>
        <taxon>Actinomycetota</taxon>
        <taxon>Actinomycetes</taxon>
        <taxon>Mycobacteriales</taxon>
        <taxon>Corynebacteriaceae</taxon>
        <taxon>Corynebacterium</taxon>
    </lineage>
</organism>
<dbReference type="Pfam" id="PF00037">
    <property type="entry name" value="Fer4"/>
    <property type="match status" value="1"/>
</dbReference>
<dbReference type="InterPro" id="IPR036188">
    <property type="entry name" value="FAD/NAD-bd_sf"/>
</dbReference>
<dbReference type="Gene3D" id="1.10.1060.10">
    <property type="entry name" value="Alpha-helical ferredoxin"/>
    <property type="match status" value="1"/>
</dbReference>
<dbReference type="PRINTS" id="PR00469">
    <property type="entry name" value="PNDRDTASEII"/>
</dbReference>
<dbReference type="PRINTS" id="PR00368">
    <property type="entry name" value="FADPNR"/>
</dbReference>
<dbReference type="GO" id="GO:0051536">
    <property type="term" value="F:iron-sulfur cluster binding"/>
    <property type="evidence" value="ECO:0007669"/>
    <property type="project" value="UniProtKB-KW"/>
</dbReference>
<dbReference type="PANTHER" id="PTHR42783">
    <property type="entry name" value="GLUTAMATE SYNTHASE [NADPH] SMALL CHAIN"/>
    <property type="match status" value="1"/>
</dbReference>
<dbReference type="InterPro" id="IPR017900">
    <property type="entry name" value="4Fe4S_Fe_S_CS"/>
</dbReference>
<dbReference type="InterPro" id="IPR009051">
    <property type="entry name" value="Helical_ferredxn"/>
</dbReference>
<dbReference type="AlphaFoldDB" id="A0A7X6PKL8"/>
<dbReference type="PANTHER" id="PTHR42783:SF3">
    <property type="entry name" value="GLUTAMATE SYNTHASE [NADPH] SMALL CHAIN-RELATED"/>
    <property type="match status" value="1"/>
</dbReference>
<dbReference type="Gene3D" id="3.50.50.60">
    <property type="entry name" value="FAD/NAD(P)-binding domain"/>
    <property type="match status" value="2"/>
</dbReference>
<feature type="domain" description="4Fe-4S ferredoxin-type" evidence="4">
    <location>
        <begin position="505"/>
        <end position="534"/>
    </location>
</feature>
<dbReference type="NCBIfam" id="NF009410">
    <property type="entry name" value="PRK12771.1"/>
    <property type="match status" value="1"/>
</dbReference>
<dbReference type="InterPro" id="IPR028261">
    <property type="entry name" value="DPD_II"/>
</dbReference>
<dbReference type="SUPFAM" id="SSF46548">
    <property type="entry name" value="alpha-helical ferredoxin"/>
    <property type="match status" value="2"/>
</dbReference>
<evidence type="ECO:0000256" key="3">
    <source>
        <dbReference type="ARBA" id="ARBA00023014"/>
    </source>
</evidence>
<keyword evidence="3" id="KW-0411">Iron-sulfur</keyword>
<evidence type="ECO:0000259" key="4">
    <source>
        <dbReference type="PROSITE" id="PS51379"/>
    </source>
</evidence>
<reference evidence="5 6" key="1">
    <citation type="journal article" date="2020" name="Biotechnol. Biofuels">
        <title>New insights from the biogas microbiome by comprehensive genome-resolved metagenomics of nearly 1600 species originating from multiple anaerobic digesters.</title>
        <authorList>
            <person name="Campanaro S."/>
            <person name="Treu L."/>
            <person name="Rodriguez-R L.M."/>
            <person name="Kovalovszki A."/>
            <person name="Ziels R.M."/>
            <person name="Maus I."/>
            <person name="Zhu X."/>
            <person name="Kougias P.G."/>
            <person name="Basile A."/>
            <person name="Luo G."/>
            <person name="Schluter A."/>
            <person name="Konstantinidis K.T."/>
            <person name="Angelidaki I."/>
        </authorList>
    </citation>
    <scope>NUCLEOTIDE SEQUENCE [LARGE SCALE GENOMIC DNA]</scope>
    <source>
        <strain evidence="5">AS15tlH2ME_198</strain>
    </source>
</reference>
<gene>
    <name evidence="5" type="ORF">GX859_00225</name>
</gene>
<dbReference type="InterPro" id="IPR023753">
    <property type="entry name" value="FAD/NAD-binding_dom"/>
</dbReference>
<name>A0A7X6PKL8_9CORY</name>
<dbReference type="GO" id="GO:0016491">
    <property type="term" value="F:oxidoreductase activity"/>
    <property type="evidence" value="ECO:0007669"/>
    <property type="project" value="InterPro"/>
</dbReference>
<dbReference type="SUPFAM" id="SSF51971">
    <property type="entry name" value="Nucleotide-binding domain"/>
    <property type="match status" value="1"/>
</dbReference>
<evidence type="ECO:0000256" key="1">
    <source>
        <dbReference type="ARBA" id="ARBA00022723"/>
    </source>
</evidence>
<evidence type="ECO:0000256" key="2">
    <source>
        <dbReference type="ARBA" id="ARBA00023004"/>
    </source>
</evidence>
<dbReference type="Gene3D" id="3.30.70.20">
    <property type="match status" value="1"/>
</dbReference>
<dbReference type="PROSITE" id="PS51379">
    <property type="entry name" value="4FE4S_FER_2"/>
    <property type="match status" value="1"/>
</dbReference>
<dbReference type="Proteomes" id="UP000557899">
    <property type="component" value="Unassembled WGS sequence"/>
</dbReference>
<dbReference type="Pfam" id="PF07992">
    <property type="entry name" value="Pyr_redox_2"/>
    <property type="match status" value="1"/>
</dbReference>
<comment type="caution">
    <text evidence="5">The sequence shown here is derived from an EMBL/GenBank/DDBJ whole genome shotgun (WGS) entry which is preliminary data.</text>
</comment>
<evidence type="ECO:0000313" key="6">
    <source>
        <dbReference type="Proteomes" id="UP000557899"/>
    </source>
</evidence>
<accession>A0A7X6PKL8</accession>
<dbReference type="GO" id="GO:0046872">
    <property type="term" value="F:metal ion binding"/>
    <property type="evidence" value="ECO:0007669"/>
    <property type="project" value="UniProtKB-KW"/>
</dbReference>
<proteinExistence type="predicted"/>